<proteinExistence type="predicted"/>
<dbReference type="EMBL" id="BMMK01000014">
    <property type="protein sequence ID" value="GGM58824.1"/>
    <property type="molecule type" value="Genomic_DNA"/>
</dbReference>
<dbReference type="AlphaFoldDB" id="A0A8J3FUY0"/>
<reference evidence="2" key="1">
    <citation type="journal article" date="2014" name="Int. J. Syst. Evol. Microbiol.">
        <title>Complete genome sequence of Corynebacterium casei LMG S-19264T (=DSM 44701T), isolated from a smear-ripened cheese.</title>
        <authorList>
            <consortium name="US DOE Joint Genome Institute (JGI-PGF)"/>
            <person name="Walter F."/>
            <person name="Albersmeier A."/>
            <person name="Kalinowski J."/>
            <person name="Ruckert C."/>
        </authorList>
    </citation>
    <scope>NUCLEOTIDE SEQUENCE</scope>
    <source>
        <strain evidence="2">CGMCC 4.5737</strain>
    </source>
</reference>
<name>A0A8J3FUY0_9PSEU</name>
<evidence type="ECO:0000313" key="3">
    <source>
        <dbReference type="Proteomes" id="UP000637578"/>
    </source>
</evidence>
<dbReference type="Proteomes" id="UP000637578">
    <property type="component" value="Unassembled WGS sequence"/>
</dbReference>
<organism evidence="2 3">
    <name type="scientific">Longimycelium tulufanense</name>
    <dbReference type="NCBI Taxonomy" id="907463"/>
    <lineage>
        <taxon>Bacteria</taxon>
        <taxon>Bacillati</taxon>
        <taxon>Actinomycetota</taxon>
        <taxon>Actinomycetes</taxon>
        <taxon>Pseudonocardiales</taxon>
        <taxon>Pseudonocardiaceae</taxon>
        <taxon>Longimycelium</taxon>
    </lineage>
</organism>
<keyword evidence="3" id="KW-1185">Reference proteome</keyword>
<accession>A0A8J3FUY0</accession>
<reference evidence="2" key="2">
    <citation type="submission" date="2020-09" db="EMBL/GenBank/DDBJ databases">
        <authorList>
            <person name="Sun Q."/>
            <person name="Zhou Y."/>
        </authorList>
    </citation>
    <scope>NUCLEOTIDE SEQUENCE</scope>
    <source>
        <strain evidence="2">CGMCC 4.5737</strain>
    </source>
</reference>
<gene>
    <name evidence="2" type="ORF">GCM10012275_32520</name>
</gene>
<feature type="compositionally biased region" description="Basic and acidic residues" evidence="1">
    <location>
        <begin position="1"/>
        <end position="18"/>
    </location>
</feature>
<comment type="caution">
    <text evidence="2">The sequence shown here is derived from an EMBL/GenBank/DDBJ whole genome shotgun (WGS) entry which is preliminary data.</text>
</comment>
<evidence type="ECO:0000313" key="2">
    <source>
        <dbReference type="EMBL" id="GGM58824.1"/>
    </source>
</evidence>
<feature type="region of interest" description="Disordered" evidence="1">
    <location>
        <begin position="1"/>
        <end position="55"/>
    </location>
</feature>
<sequence length="55" mass="6250">MCERSQEREHRDHRRQEVQHGSSLPVPAAGQGRVNPETSLIFGTTPGRVLDRVDR</sequence>
<protein>
    <submittedName>
        <fullName evidence="2">Uncharacterized protein</fullName>
    </submittedName>
</protein>
<evidence type="ECO:0000256" key="1">
    <source>
        <dbReference type="SAM" id="MobiDB-lite"/>
    </source>
</evidence>